<evidence type="ECO:0000313" key="4">
    <source>
        <dbReference type="Proteomes" id="UP000782880"/>
    </source>
</evidence>
<dbReference type="EMBL" id="DYVE01000221">
    <property type="protein sequence ID" value="HJG28672.1"/>
    <property type="molecule type" value="Genomic_DNA"/>
</dbReference>
<evidence type="ECO:0000256" key="2">
    <source>
        <dbReference type="SAM" id="Phobius"/>
    </source>
</evidence>
<feature type="compositionally biased region" description="Basic and acidic residues" evidence="1">
    <location>
        <begin position="40"/>
        <end position="50"/>
    </location>
</feature>
<dbReference type="Proteomes" id="UP000782880">
    <property type="component" value="Unassembled WGS sequence"/>
</dbReference>
<keyword evidence="2" id="KW-1133">Transmembrane helix</keyword>
<reference evidence="3" key="2">
    <citation type="submission" date="2021-09" db="EMBL/GenBank/DDBJ databases">
        <authorList>
            <person name="Gilroy R."/>
        </authorList>
    </citation>
    <scope>NUCLEOTIDE SEQUENCE</scope>
    <source>
        <strain evidence="3">ChiBcec21-2208</strain>
    </source>
</reference>
<accession>A0A921IMR3</accession>
<organism evidence="3 4">
    <name type="scientific">Subdoligranulum variabile</name>
    <dbReference type="NCBI Taxonomy" id="214851"/>
    <lineage>
        <taxon>Bacteria</taxon>
        <taxon>Bacillati</taxon>
        <taxon>Bacillota</taxon>
        <taxon>Clostridia</taxon>
        <taxon>Eubacteriales</taxon>
        <taxon>Oscillospiraceae</taxon>
        <taxon>Subdoligranulum</taxon>
    </lineage>
</organism>
<keyword evidence="2" id="KW-0812">Transmembrane</keyword>
<feature type="non-terminal residue" evidence="3">
    <location>
        <position position="1"/>
    </location>
</feature>
<name>A0A921IMR3_9FIRM</name>
<sequence>AALWLQKTFSLGSWVVAAGVILGILGAVSSMRYSLKAIERQGRDRSEKKTPPVSFNHHG</sequence>
<feature type="region of interest" description="Disordered" evidence="1">
    <location>
        <begin position="40"/>
        <end position="59"/>
    </location>
</feature>
<feature type="transmembrane region" description="Helical" evidence="2">
    <location>
        <begin position="12"/>
        <end position="35"/>
    </location>
</feature>
<comment type="caution">
    <text evidence="3">The sequence shown here is derived from an EMBL/GenBank/DDBJ whole genome shotgun (WGS) entry which is preliminary data.</text>
</comment>
<gene>
    <name evidence="3" type="ORF">K8V20_08540</name>
</gene>
<protein>
    <submittedName>
        <fullName evidence="3">Uncharacterized protein</fullName>
    </submittedName>
</protein>
<proteinExistence type="predicted"/>
<dbReference type="AlphaFoldDB" id="A0A921IMR3"/>
<evidence type="ECO:0000313" key="3">
    <source>
        <dbReference type="EMBL" id="HJG28672.1"/>
    </source>
</evidence>
<keyword evidence="2" id="KW-0472">Membrane</keyword>
<reference evidence="3" key="1">
    <citation type="journal article" date="2021" name="PeerJ">
        <title>Extensive microbial diversity within the chicken gut microbiome revealed by metagenomics and culture.</title>
        <authorList>
            <person name="Gilroy R."/>
            <person name="Ravi A."/>
            <person name="Getino M."/>
            <person name="Pursley I."/>
            <person name="Horton D.L."/>
            <person name="Alikhan N.F."/>
            <person name="Baker D."/>
            <person name="Gharbi K."/>
            <person name="Hall N."/>
            <person name="Watson M."/>
            <person name="Adriaenssens E.M."/>
            <person name="Foster-Nyarko E."/>
            <person name="Jarju S."/>
            <person name="Secka A."/>
            <person name="Antonio M."/>
            <person name="Oren A."/>
            <person name="Chaudhuri R.R."/>
            <person name="La Ragione R."/>
            <person name="Hildebrand F."/>
            <person name="Pallen M.J."/>
        </authorList>
    </citation>
    <scope>NUCLEOTIDE SEQUENCE</scope>
    <source>
        <strain evidence="3">ChiBcec21-2208</strain>
    </source>
</reference>
<evidence type="ECO:0000256" key="1">
    <source>
        <dbReference type="SAM" id="MobiDB-lite"/>
    </source>
</evidence>